<name>A0ABT8SJ66_9BURK</name>
<evidence type="ECO:0000313" key="2">
    <source>
        <dbReference type="Proteomes" id="UP001169027"/>
    </source>
</evidence>
<dbReference type="EMBL" id="JAUKVY010000059">
    <property type="protein sequence ID" value="MDO1538042.1"/>
    <property type="molecule type" value="Genomic_DNA"/>
</dbReference>
<sequence length="282" mass="30241">MKSQLGFADRRGPRFATSRLRIVLLLLAGILALGTAHADRECRSLKQAISGTTQAGYTGLFYANEIARDGSAFDGVSTRSALSSRVRVELEAMAAMSLDAGTMAEQAMDSGAIQSGERDRFVAQLRQRLRASLLRAHASASWLVLLVHPTTRSGVLLVREYEFPRDGLDGVMNGAEQVCVRERLEEVTFWPTEQPSVPSLLKGPEHPDCGFASSAGVGCAGLGNQLALAASEGESVFATARGTTALWVYTLNSRTGKGRALRVGPEGTALLDTWLFNAEARQ</sequence>
<reference evidence="1" key="1">
    <citation type="submission" date="2023-06" db="EMBL/GenBank/DDBJ databases">
        <authorList>
            <person name="Jiang Y."/>
            <person name="Liu Q."/>
        </authorList>
    </citation>
    <scope>NUCLEOTIDE SEQUENCE</scope>
    <source>
        <strain evidence="1">CGMCC 1.12090</strain>
    </source>
</reference>
<proteinExistence type="predicted"/>
<comment type="caution">
    <text evidence="1">The sequence shown here is derived from an EMBL/GenBank/DDBJ whole genome shotgun (WGS) entry which is preliminary data.</text>
</comment>
<gene>
    <name evidence="1" type="ORF">Q2T77_38045</name>
</gene>
<evidence type="ECO:0000313" key="1">
    <source>
        <dbReference type="EMBL" id="MDO1538042.1"/>
    </source>
</evidence>
<keyword evidence="2" id="KW-1185">Reference proteome</keyword>
<dbReference type="RefSeq" id="WP_301816450.1">
    <property type="nucleotide sequence ID" value="NZ_JAUJZH010000059.1"/>
</dbReference>
<accession>A0ABT8SJ66</accession>
<protein>
    <submittedName>
        <fullName evidence="1">Uncharacterized protein</fullName>
    </submittedName>
</protein>
<organism evidence="1 2">
    <name type="scientific">Variovorax ginsengisoli</name>
    <dbReference type="NCBI Taxonomy" id="363844"/>
    <lineage>
        <taxon>Bacteria</taxon>
        <taxon>Pseudomonadati</taxon>
        <taxon>Pseudomonadota</taxon>
        <taxon>Betaproteobacteria</taxon>
        <taxon>Burkholderiales</taxon>
        <taxon>Comamonadaceae</taxon>
        <taxon>Variovorax</taxon>
    </lineage>
</organism>
<dbReference type="Proteomes" id="UP001169027">
    <property type="component" value="Unassembled WGS sequence"/>
</dbReference>